<dbReference type="PROSITE" id="PS50157">
    <property type="entry name" value="ZINC_FINGER_C2H2_2"/>
    <property type="match status" value="4"/>
</dbReference>
<keyword evidence="4 7" id="KW-0863">Zinc-finger</keyword>
<evidence type="ECO:0000259" key="9">
    <source>
        <dbReference type="PROSITE" id="PS50157"/>
    </source>
</evidence>
<dbReference type="PANTHER" id="PTHR24394:SF29">
    <property type="entry name" value="MYONEURIN"/>
    <property type="match status" value="1"/>
</dbReference>
<feature type="region of interest" description="Disordered" evidence="8">
    <location>
        <begin position="205"/>
        <end position="236"/>
    </location>
</feature>
<feature type="domain" description="C2H2-type" evidence="9">
    <location>
        <begin position="33"/>
        <end position="60"/>
    </location>
</feature>
<keyword evidence="2" id="KW-0479">Metal-binding</keyword>
<comment type="caution">
    <text evidence="10">The sequence shown here is derived from an EMBL/GenBank/DDBJ whole genome shotgun (WGS) entry which is preliminary data.</text>
</comment>
<feature type="region of interest" description="Disordered" evidence="8">
    <location>
        <begin position="159"/>
        <end position="187"/>
    </location>
</feature>
<evidence type="ECO:0000256" key="8">
    <source>
        <dbReference type="SAM" id="MobiDB-lite"/>
    </source>
</evidence>
<dbReference type="Pfam" id="PF00096">
    <property type="entry name" value="zf-C2H2"/>
    <property type="match status" value="1"/>
</dbReference>
<name>A0AAE1H6G0_9NEOP</name>
<keyword evidence="5" id="KW-0862">Zinc</keyword>
<feature type="compositionally biased region" description="Basic residues" evidence="8">
    <location>
        <begin position="76"/>
        <end position="88"/>
    </location>
</feature>
<evidence type="ECO:0000256" key="3">
    <source>
        <dbReference type="ARBA" id="ARBA00022737"/>
    </source>
</evidence>
<dbReference type="Gene3D" id="3.30.160.60">
    <property type="entry name" value="Classic Zinc Finger"/>
    <property type="match status" value="2"/>
</dbReference>
<evidence type="ECO:0000256" key="5">
    <source>
        <dbReference type="ARBA" id="ARBA00022833"/>
    </source>
</evidence>
<dbReference type="AlphaFoldDB" id="A0AAE1H6G0"/>
<dbReference type="Proteomes" id="UP001219518">
    <property type="component" value="Unassembled WGS sequence"/>
</dbReference>
<dbReference type="PROSITE" id="PS00028">
    <property type="entry name" value="ZINC_FINGER_C2H2_1"/>
    <property type="match status" value="1"/>
</dbReference>
<evidence type="ECO:0000256" key="4">
    <source>
        <dbReference type="ARBA" id="ARBA00022771"/>
    </source>
</evidence>
<feature type="region of interest" description="Disordered" evidence="8">
    <location>
        <begin position="67"/>
        <end position="93"/>
    </location>
</feature>
<feature type="domain" description="C2H2-type" evidence="9">
    <location>
        <begin position="62"/>
        <end position="89"/>
    </location>
</feature>
<dbReference type="EMBL" id="JAHWGI010000440">
    <property type="protein sequence ID" value="KAK3915489.1"/>
    <property type="molecule type" value="Genomic_DNA"/>
</dbReference>
<evidence type="ECO:0000256" key="1">
    <source>
        <dbReference type="ARBA" id="ARBA00004123"/>
    </source>
</evidence>
<evidence type="ECO:0000256" key="2">
    <source>
        <dbReference type="ARBA" id="ARBA00022723"/>
    </source>
</evidence>
<dbReference type="PANTHER" id="PTHR24394">
    <property type="entry name" value="ZINC FINGER PROTEIN"/>
    <property type="match status" value="1"/>
</dbReference>
<keyword evidence="6" id="KW-0539">Nucleus</keyword>
<evidence type="ECO:0000313" key="10">
    <source>
        <dbReference type="EMBL" id="KAK3915489.1"/>
    </source>
</evidence>
<sequence length="236" mass="26172">MKATVEDPNIISYRRKVESNFNEFLPMTSGLVHACPQCEKTYRWRRNLTRHLNFECGKEPRFRCPSCSRGFSQKTSLKRRGRGRGRRKPVAEPGSYPCERCGKEYGYRKNMLQHLRYECGMEPQFRCPQCIRRFRRNSHLRSHIFSKHPPEVVMECLPEAGGDGGAASAPGLGEDRVPPEQADLGLGADMDRGVNLALATYRPSASASSSAPVSPAPSATSSPLASTPPASPASLF</sequence>
<proteinExistence type="predicted"/>
<feature type="domain" description="C2H2-type" evidence="9">
    <location>
        <begin position="125"/>
        <end position="153"/>
    </location>
</feature>
<dbReference type="SUPFAM" id="SSF57667">
    <property type="entry name" value="beta-beta-alpha zinc fingers"/>
    <property type="match status" value="2"/>
</dbReference>
<dbReference type="SMART" id="SM00355">
    <property type="entry name" value="ZnF_C2H2"/>
    <property type="match status" value="3"/>
</dbReference>
<dbReference type="InterPro" id="IPR013087">
    <property type="entry name" value="Znf_C2H2_type"/>
</dbReference>
<protein>
    <submittedName>
        <fullName evidence="10">Zinc finger and SCAN domain-containing protein 10</fullName>
    </submittedName>
</protein>
<evidence type="ECO:0000313" key="11">
    <source>
        <dbReference type="Proteomes" id="UP001219518"/>
    </source>
</evidence>
<feature type="domain" description="C2H2-type" evidence="9">
    <location>
        <begin position="96"/>
        <end position="123"/>
    </location>
</feature>
<organism evidence="10 11">
    <name type="scientific">Frankliniella fusca</name>
    <dbReference type="NCBI Taxonomy" id="407009"/>
    <lineage>
        <taxon>Eukaryota</taxon>
        <taxon>Metazoa</taxon>
        <taxon>Ecdysozoa</taxon>
        <taxon>Arthropoda</taxon>
        <taxon>Hexapoda</taxon>
        <taxon>Insecta</taxon>
        <taxon>Pterygota</taxon>
        <taxon>Neoptera</taxon>
        <taxon>Paraneoptera</taxon>
        <taxon>Thysanoptera</taxon>
        <taxon>Terebrantia</taxon>
        <taxon>Thripoidea</taxon>
        <taxon>Thripidae</taxon>
        <taxon>Frankliniella</taxon>
    </lineage>
</organism>
<reference evidence="10" key="2">
    <citation type="journal article" date="2023" name="BMC Genomics">
        <title>Pest status, molecular evolution, and epigenetic factors derived from the genome assembly of Frankliniella fusca, a thysanopteran phytovirus vector.</title>
        <authorList>
            <person name="Catto M.A."/>
            <person name="Labadie P.E."/>
            <person name="Jacobson A.L."/>
            <person name="Kennedy G.G."/>
            <person name="Srinivasan R."/>
            <person name="Hunt B.G."/>
        </authorList>
    </citation>
    <scope>NUCLEOTIDE SEQUENCE</scope>
    <source>
        <strain evidence="10">PL_HMW_Pooled</strain>
    </source>
</reference>
<dbReference type="GO" id="GO:0000981">
    <property type="term" value="F:DNA-binding transcription factor activity, RNA polymerase II-specific"/>
    <property type="evidence" value="ECO:0007669"/>
    <property type="project" value="TreeGrafter"/>
</dbReference>
<dbReference type="GO" id="GO:0005634">
    <property type="term" value="C:nucleus"/>
    <property type="evidence" value="ECO:0007669"/>
    <property type="project" value="UniProtKB-SubCell"/>
</dbReference>
<reference evidence="10" key="1">
    <citation type="submission" date="2021-07" db="EMBL/GenBank/DDBJ databases">
        <authorList>
            <person name="Catto M.A."/>
            <person name="Jacobson A."/>
            <person name="Kennedy G."/>
            <person name="Labadie P."/>
            <person name="Hunt B.G."/>
            <person name="Srinivasan R."/>
        </authorList>
    </citation>
    <scope>NUCLEOTIDE SEQUENCE</scope>
    <source>
        <strain evidence="10">PL_HMW_Pooled</strain>
        <tissue evidence="10">Head</tissue>
    </source>
</reference>
<evidence type="ECO:0000256" key="6">
    <source>
        <dbReference type="ARBA" id="ARBA00023242"/>
    </source>
</evidence>
<comment type="subcellular location">
    <subcellularLocation>
        <location evidence="1">Nucleus</location>
    </subcellularLocation>
</comment>
<gene>
    <name evidence="10" type="ORF">KUF71_005796</name>
</gene>
<keyword evidence="11" id="KW-1185">Reference proteome</keyword>
<accession>A0AAE1H6G0</accession>
<evidence type="ECO:0000256" key="7">
    <source>
        <dbReference type="PROSITE-ProRule" id="PRU00042"/>
    </source>
</evidence>
<dbReference type="InterPro" id="IPR036236">
    <property type="entry name" value="Znf_C2H2_sf"/>
</dbReference>
<keyword evidence="3" id="KW-0677">Repeat</keyword>
<dbReference type="GO" id="GO:0008270">
    <property type="term" value="F:zinc ion binding"/>
    <property type="evidence" value="ECO:0007669"/>
    <property type="project" value="UniProtKB-KW"/>
</dbReference>